<proteinExistence type="predicted"/>
<feature type="transmembrane region" description="Helical" evidence="1">
    <location>
        <begin position="65"/>
        <end position="81"/>
    </location>
</feature>
<evidence type="ECO:0000313" key="3">
    <source>
        <dbReference type="Proteomes" id="UP001600650"/>
    </source>
</evidence>
<dbReference type="RefSeq" id="WP_189903210.1">
    <property type="nucleotide sequence ID" value="NZ_JBHVBU010000001.1"/>
</dbReference>
<comment type="caution">
    <text evidence="2">The sequence shown here is derived from an EMBL/GenBank/DDBJ whole genome shotgun (WGS) entry which is preliminary data.</text>
</comment>
<feature type="transmembrane region" description="Helical" evidence="1">
    <location>
        <begin position="32"/>
        <end position="53"/>
    </location>
</feature>
<sequence>MSLARLCLIIPFAYIIIYVGGAFLIPESLGLAWVWLQRGVVSAALVCLFVLFLRHSRGSRRPAGLTHAMGISFLLVLPAIITSYWVGVVGALVTPILVACSAIWERTRRVGNH</sequence>
<keyword evidence="1" id="KW-0812">Transmembrane</keyword>
<gene>
    <name evidence="2" type="ORF">ACFU0X_00475</name>
</gene>
<feature type="transmembrane region" description="Helical" evidence="1">
    <location>
        <begin position="7"/>
        <end position="26"/>
    </location>
</feature>
<dbReference type="EMBL" id="JBHVBU010000001">
    <property type="protein sequence ID" value="MFE7961520.1"/>
    <property type="molecule type" value="Genomic_DNA"/>
</dbReference>
<keyword evidence="1" id="KW-1133">Transmembrane helix</keyword>
<feature type="transmembrane region" description="Helical" evidence="1">
    <location>
        <begin position="87"/>
        <end position="104"/>
    </location>
</feature>
<organism evidence="2 3">
    <name type="scientific">Streptomyces cellulosae</name>
    <dbReference type="NCBI Taxonomy" id="1968"/>
    <lineage>
        <taxon>Bacteria</taxon>
        <taxon>Bacillati</taxon>
        <taxon>Actinomycetota</taxon>
        <taxon>Actinomycetes</taxon>
        <taxon>Kitasatosporales</taxon>
        <taxon>Streptomycetaceae</taxon>
        <taxon>Streptomyces</taxon>
    </lineage>
</organism>
<keyword evidence="3" id="KW-1185">Reference proteome</keyword>
<accession>A0ABW6JAS2</accession>
<evidence type="ECO:0000256" key="1">
    <source>
        <dbReference type="SAM" id="Phobius"/>
    </source>
</evidence>
<dbReference type="Proteomes" id="UP001600650">
    <property type="component" value="Unassembled WGS sequence"/>
</dbReference>
<reference evidence="2 3" key="1">
    <citation type="submission" date="2024-09" db="EMBL/GenBank/DDBJ databases">
        <title>The Natural Products Discovery Center: Release of the First 8490 Sequenced Strains for Exploring Actinobacteria Biosynthetic Diversity.</title>
        <authorList>
            <person name="Kalkreuter E."/>
            <person name="Kautsar S.A."/>
            <person name="Yang D."/>
            <person name="Bader C.D."/>
            <person name="Teijaro C.N."/>
            <person name="Fluegel L."/>
            <person name="Davis C.M."/>
            <person name="Simpson J.R."/>
            <person name="Lauterbach L."/>
            <person name="Steele A.D."/>
            <person name="Gui C."/>
            <person name="Meng S."/>
            <person name="Li G."/>
            <person name="Viehrig K."/>
            <person name="Ye F."/>
            <person name="Su P."/>
            <person name="Kiefer A.F."/>
            <person name="Nichols A."/>
            <person name="Cepeda A.J."/>
            <person name="Yan W."/>
            <person name="Fan B."/>
            <person name="Jiang Y."/>
            <person name="Adhikari A."/>
            <person name="Zheng C.-J."/>
            <person name="Schuster L."/>
            <person name="Cowan T.M."/>
            <person name="Smanski M.J."/>
            <person name="Chevrette M.G."/>
            <person name="De Carvalho L.P.S."/>
            <person name="Shen B."/>
        </authorList>
    </citation>
    <scope>NUCLEOTIDE SEQUENCE [LARGE SCALE GENOMIC DNA]</scope>
    <source>
        <strain evidence="2 3">NPDC057399</strain>
    </source>
</reference>
<name>A0ABW6JAS2_STRCE</name>
<keyword evidence="1" id="KW-0472">Membrane</keyword>
<evidence type="ECO:0000313" key="2">
    <source>
        <dbReference type="EMBL" id="MFE7961520.1"/>
    </source>
</evidence>
<protein>
    <submittedName>
        <fullName evidence="2">Uncharacterized protein</fullName>
    </submittedName>
</protein>